<evidence type="ECO:0000313" key="3">
    <source>
        <dbReference type="Proteomes" id="UP000005835"/>
    </source>
</evidence>
<dbReference type="Pfam" id="PF09669">
    <property type="entry name" value="Phage_pRha"/>
    <property type="match status" value="1"/>
</dbReference>
<accession>K1JIK2</accession>
<dbReference type="HOGENOM" id="CLU_086047_0_0_4"/>
<proteinExistence type="predicted"/>
<dbReference type="RefSeq" id="WP_005434573.1">
    <property type="nucleotide sequence ID" value="NZ_JH815515.1"/>
</dbReference>
<evidence type="ECO:0000259" key="1">
    <source>
        <dbReference type="Pfam" id="PF10552"/>
    </source>
</evidence>
<gene>
    <name evidence="2" type="ORF">HMPREF9465_00904</name>
</gene>
<dbReference type="STRING" id="742823.HMPREF9465_00904"/>
<protein>
    <submittedName>
        <fullName evidence="2">Rha family phage regulatory protein</fullName>
    </submittedName>
</protein>
<feature type="domain" description="ORF6C" evidence="1">
    <location>
        <begin position="108"/>
        <end position="175"/>
    </location>
</feature>
<dbReference type="eggNOG" id="COG3646">
    <property type="taxonomic scope" value="Bacteria"/>
</dbReference>
<dbReference type="Pfam" id="PF10552">
    <property type="entry name" value="ORF6C"/>
    <property type="match status" value="1"/>
</dbReference>
<comment type="caution">
    <text evidence="2">The sequence shown here is derived from an EMBL/GenBank/DDBJ whole genome shotgun (WGS) entry which is preliminary data.</text>
</comment>
<reference evidence="2 3" key="1">
    <citation type="submission" date="2012-05" db="EMBL/GenBank/DDBJ databases">
        <title>The Genome Sequence of Sutterella wadsworthensis 2_1_59BFAA.</title>
        <authorList>
            <consortium name="The Broad Institute Genome Sequencing Platform"/>
            <person name="Earl A."/>
            <person name="Ward D."/>
            <person name="Feldgarden M."/>
            <person name="Gevers D."/>
            <person name="Daigneault M."/>
            <person name="Strauss J."/>
            <person name="Allen-Vercoe E."/>
            <person name="Walker B."/>
            <person name="Young S.K."/>
            <person name="Zeng Q."/>
            <person name="Gargeya S."/>
            <person name="Fitzgerald M."/>
            <person name="Haas B."/>
            <person name="Abouelleil A."/>
            <person name="Alvarado L."/>
            <person name="Arachchi H.M."/>
            <person name="Berlin A.M."/>
            <person name="Chapman S.B."/>
            <person name="Goldberg J."/>
            <person name="Griggs A."/>
            <person name="Gujja S."/>
            <person name="Hansen M."/>
            <person name="Howarth C."/>
            <person name="Imamovic A."/>
            <person name="Larimer J."/>
            <person name="McCowen C."/>
            <person name="Montmayeur A."/>
            <person name="Murphy C."/>
            <person name="Neiman D."/>
            <person name="Pearson M."/>
            <person name="Priest M."/>
            <person name="Roberts A."/>
            <person name="Saif S."/>
            <person name="Shea T."/>
            <person name="Sisk P."/>
            <person name="Sykes S."/>
            <person name="Wortman J."/>
            <person name="Nusbaum C."/>
            <person name="Birren B."/>
        </authorList>
    </citation>
    <scope>NUCLEOTIDE SEQUENCE [LARGE SCALE GENOMIC DNA]</scope>
    <source>
        <strain evidence="2 3">2_1_59BFAA</strain>
    </source>
</reference>
<dbReference type="InterPro" id="IPR018878">
    <property type="entry name" value="ORF6C_dom"/>
</dbReference>
<dbReference type="AlphaFoldDB" id="K1JIK2"/>
<dbReference type="NCBIfam" id="TIGR02681">
    <property type="entry name" value="phage_pRha"/>
    <property type="match status" value="1"/>
</dbReference>
<dbReference type="PATRIC" id="fig|742823.3.peg.909"/>
<keyword evidence="3" id="KW-1185">Reference proteome</keyword>
<sequence>MSIVISNAFTVIEGRPVTSSRIVAEYFGKQHKDTLRAIRDLIADAPELERKRNFALTEEEQKIGATTRKIPLYWMDQKGFCILAMGFTGAKALEFKCAFYDEFERMKNELEAPTTITPAEQRAIQREVAIRAHKTASNYRTIYRAIKARYQIARYDQLPRTQLEDCLDFIREVELDVPEVPHTTRPDDGGCPHCGLHPIPAGSIVLSSREAENLRTFVYYWRYLFREDLETVLKLMRLLQSPFAPRFYEAVTSMNIGSIEALLERNGYSVKQLPCYRALTAK</sequence>
<name>K1JIK2_9BURK</name>
<dbReference type="InterPro" id="IPR014054">
    <property type="entry name" value="Phage_regulatory_Rha"/>
</dbReference>
<dbReference type="Proteomes" id="UP000005835">
    <property type="component" value="Unassembled WGS sequence"/>
</dbReference>
<dbReference type="EMBL" id="ADMG01000023">
    <property type="protein sequence ID" value="EKB31505.1"/>
    <property type="molecule type" value="Genomic_DNA"/>
</dbReference>
<organism evidence="2 3">
    <name type="scientific">Sutterella wadsworthensis 2_1_59BFAA</name>
    <dbReference type="NCBI Taxonomy" id="742823"/>
    <lineage>
        <taxon>Bacteria</taxon>
        <taxon>Pseudomonadati</taxon>
        <taxon>Pseudomonadota</taxon>
        <taxon>Betaproteobacteria</taxon>
        <taxon>Burkholderiales</taxon>
        <taxon>Sutterellaceae</taxon>
        <taxon>Sutterella</taxon>
    </lineage>
</organism>
<evidence type="ECO:0000313" key="2">
    <source>
        <dbReference type="EMBL" id="EKB31505.1"/>
    </source>
</evidence>